<sequence>MHKLTAGDGYLYLVRQVAAADSTERGRSALADYYSAKGESPGRWTGRGLAALADTGAREISDQVRQQVWAVDQGSVVTEEQMKALFGLGWHPNADKIYNHLSPRLRVQPATAATQLGRQYPAQEEPSSEFTRRVGTAFRAHNIAAGLPGTATIDDDVRAGIRTRVATEMFAEQYDRAPADARELSGFIARATRARTTAVAGYDLTFSPVKSISALWAIAPREVSEQIEAAHEAAVTDVLEWLQDHAAFTRTGTNGVAQVDTEGLIAAVFTHRDSRAGDPDLHTHVAISNKVSYLDHHGVRRWLALDGQPLHRAVVAASEMYNTRLEAHTIDRLGVDFAETSRGRGKRPVREIVGMSTELMTRWSSRGIAIKARTAELAKQFQHDHGREPTTLESLALAQQATLETREAKHEPRSLAEQRHTWRHHAVEVLGHDGIDRMLAGVLTPERARIATPEVTDEWVASHAGALIATVSESRATWQRHHVRAEALRVVRHAGVAHVSQLVERLTATALSEAFSVPHARVSDAELGEPVALRRRDGSSVYHRHGTATYTSREILAAERRILAAAHQLNGRVAATEDVRLALADAAARGKSLNDGQVALVAQMALGGRRVALALAPAGAGKTTAMAALAYAWRSSGGQVLGLAPTAAAAIVLGEDLGAATDTLDKYVHCTEENNAAIYGIPDWFDQVGPQTLIVVDEAGMASTPGLDAMITHALDRGASVRLVGDDAQLASISAGGVLRDIATDTEALTLSEVVRFHSRAEAAASLALRGGDPAGIGFYLDAGRIHIGIEQTAADAAFTAWQADQAAGRDSLLLAPTNAIVNELNARARTARLAAALEADPHATPGRETTLSDGLTASVGDVIRTRRNNRQLPLTGTDYVRNGYTFTIVAIAADGALKARHRGTGREITLPADYVTDHVTLGYAATIDAAQGSTAAHACHVVGAEHLTRQHLYVALTRGRAENHLYLSTAETDPHRILAPKATHPDTAVDVLSRIVARDGAQISATTAARQAADPTRRLAAAADMFTDALATAAEHQLSAEASARLDALAESLHPSLTTCTAWPVLRRRLAIRALSGADPGHLLTAAHARGGLDDAADPAAILDYRIDLTGSDGRDCGPLRWLPAIPTALADNPHWGDYLRRREHLVTDLADQIRDQARAWTTETAPPWARPLLTAHANPTLTAEIAVFRAATAVETADTRLTGSAQYPVATRAVQDLLQRHGIDALEHHRPDTTQWHDLLDAIDPRIRADDYWPTLAAQLAEAAHTNDIHQLLTHAARQGPLPDELPAAALWWRITDILAPSAAVPEPQPVEHASDRALVEVLAAAHRNGDPLPLSAPQPDPVATALAIPYVVTTLAVDHDTPELAEAIAAAAAHAGRPYLRVPATPQPDRYGLTELAEKITDHQPSRRRPPVIVIEDAAAAAPAHLATVATALADAHGKLLLIDNGQPGPARRLLDGMGLPWSENASPTPDIDDPRLAAAADNHRAIAHQRWRTLTHPPRRDRGRDHDRGQGLDFD</sequence>
<dbReference type="InterPro" id="IPR050534">
    <property type="entry name" value="Coronavir_polyprotein_1ab"/>
</dbReference>
<dbReference type="Proteomes" id="UP000465241">
    <property type="component" value="Unassembled WGS sequence"/>
</dbReference>
<evidence type="ECO:0000256" key="1">
    <source>
        <dbReference type="SAM" id="MobiDB-lite"/>
    </source>
</evidence>
<dbReference type="SUPFAM" id="SSF55464">
    <property type="entry name" value="Origin of replication-binding domain, RBD-like"/>
    <property type="match status" value="1"/>
</dbReference>
<accession>A0A7I9WDS5</accession>
<dbReference type="Gene3D" id="3.40.50.300">
    <property type="entry name" value="P-loop containing nucleotide triphosphate hydrolases"/>
    <property type="match status" value="2"/>
</dbReference>
<protein>
    <recommendedName>
        <fullName evidence="2">TrwC relaxase domain-containing protein</fullName>
    </recommendedName>
</protein>
<feature type="compositionally biased region" description="Basic and acidic residues" evidence="1">
    <location>
        <begin position="1502"/>
        <end position="1519"/>
    </location>
</feature>
<dbReference type="NCBIfam" id="NF041492">
    <property type="entry name" value="MobF"/>
    <property type="match status" value="1"/>
</dbReference>
<comment type="caution">
    <text evidence="3">The sequence shown here is derived from an EMBL/GenBank/DDBJ whole genome shotgun (WGS) entry which is preliminary data.</text>
</comment>
<dbReference type="CDD" id="cd18809">
    <property type="entry name" value="SF1_C_RecD"/>
    <property type="match status" value="1"/>
</dbReference>
<feature type="region of interest" description="Disordered" evidence="1">
    <location>
        <begin position="1494"/>
        <end position="1519"/>
    </location>
</feature>
<dbReference type="EMBL" id="BLKT01000001">
    <property type="protein sequence ID" value="GFG55881.1"/>
    <property type="molecule type" value="Genomic_DNA"/>
</dbReference>
<feature type="region of interest" description="Disordered" evidence="1">
    <location>
        <begin position="1457"/>
        <end position="1476"/>
    </location>
</feature>
<name>A0A7I9WDS5_9MYCO</name>
<dbReference type="Gene3D" id="2.30.30.940">
    <property type="match status" value="1"/>
</dbReference>
<dbReference type="InterPro" id="IPR027417">
    <property type="entry name" value="P-loop_NTPase"/>
</dbReference>
<keyword evidence="4" id="KW-1185">Reference proteome</keyword>
<evidence type="ECO:0000313" key="4">
    <source>
        <dbReference type="Proteomes" id="UP000465241"/>
    </source>
</evidence>
<dbReference type="Pfam" id="PF08751">
    <property type="entry name" value="TrwC"/>
    <property type="match status" value="1"/>
</dbReference>
<dbReference type="PANTHER" id="PTHR43788">
    <property type="entry name" value="DNA2/NAM7 HELICASE FAMILY MEMBER"/>
    <property type="match status" value="1"/>
</dbReference>
<dbReference type="Pfam" id="PF13604">
    <property type="entry name" value="AAA_30"/>
    <property type="match status" value="1"/>
</dbReference>
<dbReference type="InterPro" id="IPR014862">
    <property type="entry name" value="TrwC"/>
</dbReference>
<gene>
    <name evidence="3" type="ORF">MMUR_00170</name>
</gene>
<organism evidence="3 4">
    <name type="scientific">Mycolicibacterium murale</name>
    <dbReference type="NCBI Taxonomy" id="182220"/>
    <lineage>
        <taxon>Bacteria</taxon>
        <taxon>Bacillati</taxon>
        <taxon>Actinomycetota</taxon>
        <taxon>Actinomycetes</taxon>
        <taxon>Mycobacteriales</taxon>
        <taxon>Mycobacteriaceae</taxon>
        <taxon>Mycolicibacterium</taxon>
    </lineage>
</organism>
<evidence type="ECO:0000313" key="3">
    <source>
        <dbReference type="EMBL" id="GFG55881.1"/>
    </source>
</evidence>
<dbReference type="SUPFAM" id="SSF52540">
    <property type="entry name" value="P-loop containing nucleoside triphosphate hydrolases"/>
    <property type="match status" value="2"/>
</dbReference>
<proteinExistence type="predicted"/>
<feature type="domain" description="TrwC relaxase" evidence="2">
    <location>
        <begin position="6"/>
        <end position="428"/>
    </location>
</feature>
<reference evidence="3 4" key="1">
    <citation type="journal article" date="2019" name="Emerg. Microbes Infect.">
        <title>Comprehensive subspecies identification of 175 nontuberculous mycobacteria species based on 7547 genomic profiles.</title>
        <authorList>
            <person name="Matsumoto Y."/>
            <person name="Kinjo T."/>
            <person name="Motooka D."/>
            <person name="Nabeya D."/>
            <person name="Jung N."/>
            <person name="Uechi K."/>
            <person name="Horii T."/>
            <person name="Iida T."/>
            <person name="Fujita J."/>
            <person name="Nakamura S."/>
        </authorList>
    </citation>
    <scope>NUCLEOTIDE SEQUENCE [LARGE SCALE GENOMIC DNA]</scope>
    <source>
        <strain evidence="3 4">JCM 13392</strain>
    </source>
</reference>
<evidence type="ECO:0000259" key="2">
    <source>
        <dbReference type="Pfam" id="PF08751"/>
    </source>
</evidence>